<dbReference type="PIRSF" id="PIRSF002122">
    <property type="entry name" value="RPS7p_RPS7a_RPS5e_RPS7o"/>
    <property type="match status" value="1"/>
</dbReference>
<dbReference type="InterPro" id="IPR005717">
    <property type="entry name" value="Ribosomal_uS7_bac/org-type"/>
</dbReference>
<dbReference type="PANTHER" id="PTHR11205">
    <property type="entry name" value="RIBOSOMAL PROTEIN S7"/>
    <property type="match status" value="1"/>
</dbReference>
<evidence type="ECO:0000313" key="9">
    <source>
        <dbReference type="Proteomes" id="UP000034516"/>
    </source>
</evidence>
<keyword evidence="5 6" id="KW-0687">Ribonucleoprotein</keyword>
<comment type="caution">
    <text evidence="8">The sequence shown here is derived from an EMBL/GenBank/DDBJ whole genome shotgun (WGS) entry which is preliminary data.</text>
</comment>
<dbReference type="Pfam" id="PF00177">
    <property type="entry name" value="Ribosomal_S7"/>
    <property type="match status" value="1"/>
</dbReference>
<reference evidence="8 9" key="1">
    <citation type="journal article" date="2015" name="Nature">
        <title>rRNA introns, odd ribosomes, and small enigmatic genomes across a large radiation of phyla.</title>
        <authorList>
            <person name="Brown C.T."/>
            <person name="Hug L.A."/>
            <person name="Thomas B.C."/>
            <person name="Sharon I."/>
            <person name="Castelle C.J."/>
            <person name="Singh A."/>
            <person name="Wilkins M.J."/>
            <person name="Williams K.H."/>
            <person name="Banfield J.F."/>
        </authorList>
    </citation>
    <scope>NUCLEOTIDE SEQUENCE [LARGE SCALE GENOMIC DNA]</scope>
</reference>
<keyword evidence="3 6" id="KW-0694">RNA-binding</keyword>
<keyword evidence="4 6" id="KW-0689">Ribosomal protein</keyword>
<evidence type="ECO:0000256" key="2">
    <source>
        <dbReference type="ARBA" id="ARBA00022730"/>
    </source>
</evidence>
<evidence type="ECO:0000256" key="3">
    <source>
        <dbReference type="ARBA" id="ARBA00022884"/>
    </source>
</evidence>
<evidence type="ECO:0000256" key="6">
    <source>
        <dbReference type="HAMAP-Rule" id="MF_00480"/>
    </source>
</evidence>
<evidence type="ECO:0000256" key="5">
    <source>
        <dbReference type="ARBA" id="ARBA00023274"/>
    </source>
</evidence>
<dbReference type="FunFam" id="1.10.455.10:FF:000001">
    <property type="entry name" value="30S ribosomal protein S7"/>
    <property type="match status" value="1"/>
</dbReference>
<feature type="domain" description="Small ribosomal subunit protein uS7" evidence="7">
    <location>
        <begin position="2"/>
        <end position="148"/>
    </location>
</feature>
<dbReference type="HAMAP" id="MF_00480_B">
    <property type="entry name" value="Ribosomal_uS7_B"/>
    <property type="match status" value="1"/>
</dbReference>
<dbReference type="SUPFAM" id="SSF47973">
    <property type="entry name" value="Ribosomal protein S7"/>
    <property type="match status" value="1"/>
</dbReference>
<evidence type="ECO:0000256" key="4">
    <source>
        <dbReference type="ARBA" id="ARBA00022980"/>
    </source>
</evidence>
<dbReference type="PATRIC" id="fig|1618677.3.peg.268"/>
<comment type="function">
    <text evidence="6">One of the primary rRNA binding proteins, it binds directly to 16S rRNA where it nucleates assembly of the head domain of the 30S subunit. Is located at the subunit interface close to the decoding center, probably blocks exit of the E-site tRNA.</text>
</comment>
<protein>
    <recommendedName>
        <fullName evidence="6">Small ribosomal subunit protein uS7</fullName>
    </recommendedName>
</protein>
<dbReference type="InterPro" id="IPR000235">
    <property type="entry name" value="Ribosomal_uS7"/>
</dbReference>
<dbReference type="GO" id="GO:0000049">
    <property type="term" value="F:tRNA binding"/>
    <property type="evidence" value="ECO:0007669"/>
    <property type="project" value="UniProtKB-UniRule"/>
</dbReference>
<dbReference type="NCBIfam" id="TIGR01029">
    <property type="entry name" value="rpsG_bact"/>
    <property type="match status" value="1"/>
</dbReference>
<dbReference type="Gene3D" id="1.10.455.10">
    <property type="entry name" value="Ribosomal protein S7 domain"/>
    <property type="match status" value="1"/>
</dbReference>
<proteinExistence type="inferred from homology"/>
<dbReference type="GO" id="GO:0015935">
    <property type="term" value="C:small ribosomal subunit"/>
    <property type="evidence" value="ECO:0007669"/>
    <property type="project" value="InterPro"/>
</dbReference>
<organism evidence="8 9">
    <name type="scientific">Candidatus Kuenenbacteria bacterium GW2011_GWA2_42_15</name>
    <dbReference type="NCBI Taxonomy" id="1618677"/>
    <lineage>
        <taxon>Bacteria</taxon>
        <taxon>Candidatus Kueneniibacteriota</taxon>
    </lineage>
</organism>
<dbReference type="EMBL" id="LCCW01000013">
    <property type="protein sequence ID" value="KKS42469.1"/>
    <property type="molecule type" value="Genomic_DNA"/>
</dbReference>
<evidence type="ECO:0000256" key="1">
    <source>
        <dbReference type="ARBA" id="ARBA00007151"/>
    </source>
</evidence>
<dbReference type="Proteomes" id="UP000034516">
    <property type="component" value="Unassembled WGS sequence"/>
</dbReference>
<dbReference type="AlphaFoldDB" id="A0A0G0Z133"/>
<dbReference type="GO" id="GO:0019843">
    <property type="term" value="F:rRNA binding"/>
    <property type="evidence" value="ECO:0007669"/>
    <property type="project" value="UniProtKB-UniRule"/>
</dbReference>
<dbReference type="CDD" id="cd14869">
    <property type="entry name" value="uS7_Bacteria"/>
    <property type="match status" value="1"/>
</dbReference>
<dbReference type="GO" id="GO:0003735">
    <property type="term" value="F:structural constituent of ribosome"/>
    <property type="evidence" value="ECO:0007669"/>
    <property type="project" value="InterPro"/>
</dbReference>
<gene>
    <name evidence="6" type="primary">rpsG</name>
    <name evidence="8" type="ORF">UV02_C0013G0009</name>
</gene>
<accession>A0A0G0Z133</accession>
<dbReference type="InterPro" id="IPR023798">
    <property type="entry name" value="Ribosomal_uS7_dom"/>
</dbReference>
<dbReference type="InterPro" id="IPR036823">
    <property type="entry name" value="Ribosomal_uS7_dom_sf"/>
</dbReference>
<evidence type="ECO:0000313" key="8">
    <source>
        <dbReference type="EMBL" id="KKS42469.1"/>
    </source>
</evidence>
<keyword evidence="6" id="KW-0820">tRNA-binding</keyword>
<comment type="similarity">
    <text evidence="1 6">Belongs to the universal ribosomal protein uS7 family.</text>
</comment>
<dbReference type="GO" id="GO:0006412">
    <property type="term" value="P:translation"/>
    <property type="evidence" value="ECO:0007669"/>
    <property type="project" value="UniProtKB-UniRule"/>
</dbReference>
<evidence type="ECO:0000259" key="7">
    <source>
        <dbReference type="Pfam" id="PF00177"/>
    </source>
</evidence>
<comment type="subunit">
    <text evidence="6">Part of the 30S ribosomal subunit. Contacts proteins S9 and S11.</text>
</comment>
<name>A0A0G0Z133_9BACT</name>
<keyword evidence="2 6" id="KW-0699">rRNA-binding</keyword>
<sequence length="161" mass="18338">MRGKQAPKRKIKPDVKYHRLDIARLINYVMRAGKKSASEKIVYGSLDYIAQKTKDDPFGIYELAMRNIGPSLEVRGRRVGGANYQVPFPVSDDRRQTLSFRWIITAAKARKGRPMAIALAEELMDAAKGEGSAVKKKEEMHRMAEANKAFAHFARFTKKRR</sequence>